<dbReference type="EMBL" id="QGDD01000010">
    <property type="protein sequence ID" value="PWN01348.1"/>
    <property type="molecule type" value="Genomic_DNA"/>
</dbReference>
<keyword evidence="2" id="KW-1185">Reference proteome</keyword>
<protein>
    <submittedName>
        <fullName evidence="1">Uncharacterized protein</fullName>
    </submittedName>
</protein>
<evidence type="ECO:0000313" key="2">
    <source>
        <dbReference type="Proteomes" id="UP000245507"/>
    </source>
</evidence>
<reference evidence="1 2" key="1">
    <citation type="submission" date="2018-05" db="EMBL/GenBank/DDBJ databases">
        <title>Nocardioides silvaticus genome.</title>
        <authorList>
            <person name="Li C."/>
            <person name="Wang G."/>
        </authorList>
    </citation>
    <scope>NUCLEOTIDE SEQUENCE [LARGE SCALE GENOMIC DNA]</scope>
    <source>
        <strain evidence="1 2">CCTCC AB 2018079</strain>
    </source>
</reference>
<accession>A0A316TC66</accession>
<sequence>MSERVLRRLAAFVLTLLALGGATVGGLSAAASADSSGSSASLVAPYVPPGDTIVLVQGDAANGFEIKHYDGTWQFPPTDSETMAECEEYDREVRQFRCKVSNRTWFRALEGFKETTRYYRSLP</sequence>
<proteinExistence type="predicted"/>
<evidence type="ECO:0000313" key="1">
    <source>
        <dbReference type="EMBL" id="PWN01348.1"/>
    </source>
</evidence>
<dbReference type="Proteomes" id="UP000245507">
    <property type="component" value="Unassembled WGS sequence"/>
</dbReference>
<comment type="caution">
    <text evidence="1">The sequence shown here is derived from an EMBL/GenBank/DDBJ whole genome shotgun (WGS) entry which is preliminary data.</text>
</comment>
<dbReference type="AlphaFoldDB" id="A0A316TC66"/>
<name>A0A316TC66_9ACTN</name>
<gene>
    <name evidence="1" type="ORF">DJ010_19525</name>
</gene>
<dbReference type="RefSeq" id="WP_109696910.1">
    <property type="nucleotide sequence ID" value="NZ_QGDD01000010.1"/>
</dbReference>
<dbReference type="OrthoDB" id="3789473at2"/>
<organism evidence="1 2">
    <name type="scientific">Nocardioides silvaticus</name>
    <dbReference type="NCBI Taxonomy" id="2201891"/>
    <lineage>
        <taxon>Bacteria</taxon>
        <taxon>Bacillati</taxon>
        <taxon>Actinomycetota</taxon>
        <taxon>Actinomycetes</taxon>
        <taxon>Propionibacteriales</taxon>
        <taxon>Nocardioidaceae</taxon>
        <taxon>Nocardioides</taxon>
    </lineage>
</organism>